<dbReference type="AlphaFoldDB" id="A0ABD1EL99"/>
<name>A0ABD1EL99_HYPHA</name>
<evidence type="ECO:0000256" key="4">
    <source>
        <dbReference type="ARBA" id="ARBA00022776"/>
    </source>
</evidence>
<dbReference type="GO" id="GO:0051301">
    <property type="term" value="P:cell division"/>
    <property type="evidence" value="ECO:0007669"/>
    <property type="project" value="UniProtKB-KW"/>
</dbReference>
<keyword evidence="4" id="KW-0498">Mitosis</keyword>
<feature type="compositionally biased region" description="Low complexity" evidence="6">
    <location>
        <begin position="319"/>
        <end position="329"/>
    </location>
</feature>
<keyword evidence="8" id="KW-1185">Reference proteome</keyword>
<dbReference type="PANTHER" id="PTHR14728:SF2">
    <property type="entry name" value="PROTEIN AURORA BOREALIS"/>
    <property type="match status" value="1"/>
</dbReference>
<organism evidence="7 8">
    <name type="scientific">Hypothenemus hampei</name>
    <name type="common">Coffee berry borer</name>
    <dbReference type="NCBI Taxonomy" id="57062"/>
    <lineage>
        <taxon>Eukaryota</taxon>
        <taxon>Metazoa</taxon>
        <taxon>Ecdysozoa</taxon>
        <taxon>Arthropoda</taxon>
        <taxon>Hexapoda</taxon>
        <taxon>Insecta</taxon>
        <taxon>Pterygota</taxon>
        <taxon>Neoptera</taxon>
        <taxon>Endopterygota</taxon>
        <taxon>Coleoptera</taxon>
        <taxon>Polyphaga</taxon>
        <taxon>Cucujiformia</taxon>
        <taxon>Curculionidae</taxon>
        <taxon>Scolytinae</taxon>
        <taxon>Hypothenemus</taxon>
    </lineage>
</organism>
<dbReference type="Pfam" id="PF15280">
    <property type="entry name" value="BORA_N"/>
    <property type="match status" value="1"/>
</dbReference>
<accession>A0ABD1EL99</accession>
<evidence type="ECO:0000256" key="3">
    <source>
        <dbReference type="ARBA" id="ARBA00022618"/>
    </source>
</evidence>
<evidence type="ECO:0000313" key="7">
    <source>
        <dbReference type="EMBL" id="KAL1497276.1"/>
    </source>
</evidence>
<dbReference type="PRINTS" id="PR02038">
    <property type="entry name" value="AURORABORA"/>
</dbReference>
<feature type="compositionally biased region" description="Polar residues" evidence="6">
    <location>
        <begin position="299"/>
        <end position="311"/>
    </location>
</feature>
<dbReference type="EMBL" id="JBDJPC010000006">
    <property type="protein sequence ID" value="KAL1497276.1"/>
    <property type="molecule type" value="Genomic_DNA"/>
</dbReference>
<dbReference type="PANTHER" id="PTHR14728">
    <property type="entry name" value="PROTEIN AURORA BOREALIS"/>
    <property type="match status" value="1"/>
</dbReference>
<dbReference type="InterPro" id="IPR023252">
    <property type="entry name" value="Aurora_borealis_protein"/>
</dbReference>
<reference evidence="7 8" key="1">
    <citation type="submission" date="2024-05" db="EMBL/GenBank/DDBJ databases">
        <title>Genetic variation in Jamaican populations of the coffee berry borer (Hypothenemus hampei).</title>
        <authorList>
            <person name="Errbii M."/>
            <person name="Myrie A."/>
        </authorList>
    </citation>
    <scope>NUCLEOTIDE SEQUENCE [LARGE SCALE GENOMIC DNA]</scope>
    <source>
        <strain evidence="7">JA-Hopewell-2020-01-JO</strain>
        <tissue evidence="7">Whole body</tissue>
    </source>
</reference>
<evidence type="ECO:0000313" key="8">
    <source>
        <dbReference type="Proteomes" id="UP001566132"/>
    </source>
</evidence>
<comment type="similarity">
    <text evidence="1">Belongs to the BORA family.</text>
</comment>
<sequence>MDFKHINEKYMTPKSQVNIFGKRMSNGVIAESPFKNLPSYSTPPSRFAKIINPFEPHIMDRLHLPTFSPNVFTQNSTPNGEFKFKWTIEDISSFKPAEIDESLVDQHYHTADPQTESLVQQKINMFFQETQIAPSPMTNVVKTVPSLKDCRREDFDKTDEKINAPKTCNGATQTILTLPPVLPAELEEALKPYFNYEGDDESNDSNMDNSNLYPKLFNFKTDSSDSSNSSYQELSSPGYSSCTFPPISTSDDIPELSDCTLSPITNGSMTKSRKSVCRLTFSEKMSVDTSFNVPDFDNSGENPTGLVNASLSPKRSKEMSNSSSNWSMEYKQISLSPPSTNRELRMDISNAETPHSKIFIGKGQRKRLSESFKNEEFEADDNAIHFEDMCAKSRTKIIRNEFSDVGYFTQDVTRDFSNNCNSMFASTPSKRTHFKTNF</sequence>
<evidence type="ECO:0000256" key="1">
    <source>
        <dbReference type="ARBA" id="ARBA00010963"/>
    </source>
</evidence>
<keyword evidence="5" id="KW-0131">Cell cycle</keyword>
<gene>
    <name evidence="7" type="ORF">ABEB36_008268</name>
</gene>
<protein>
    <recommendedName>
        <fullName evidence="2">Protein aurora borealis</fullName>
    </recommendedName>
</protein>
<proteinExistence type="inferred from homology"/>
<dbReference type="Proteomes" id="UP001566132">
    <property type="component" value="Unassembled WGS sequence"/>
</dbReference>
<evidence type="ECO:0000256" key="5">
    <source>
        <dbReference type="ARBA" id="ARBA00023306"/>
    </source>
</evidence>
<evidence type="ECO:0000256" key="2">
    <source>
        <dbReference type="ARBA" id="ARBA00020055"/>
    </source>
</evidence>
<feature type="region of interest" description="Disordered" evidence="6">
    <location>
        <begin position="296"/>
        <end position="330"/>
    </location>
</feature>
<comment type="caution">
    <text evidence="7">The sequence shown here is derived from an EMBL/GenBank/DDBJ whole genome shotgun (WGS) entry which is preliminary data.</text>
</comment>
<evidence type="ECO:0000256" key="6">
    <source>
        <dbReference type="SAM" id="MobiDB-lite"/>
    </source>
</evidence>
<keyword evidence="3" id="KW-0132">Cell division</keyword>